<dbReference type="Gene3D" id="3.30.750.24">
    <property type="entry name" value="STAS domain"/>
    <property type="match status" value="1"/>
</dbReference>
<name>A0A5D9C417_9SPHN</name>
<dbReference type="RefSeq" id="WP_149523009.1">
    <property type="nucleotide sequence ID" value="NZ_VTOU01000003.1"/>
</dbReference>
<dbReference type="Proteomes" id="UP000322077">
    <property type="component" value="Unassembled WGS sequence"/>
</dbReference>
<dbReference type="Pfam" id="PF13466">
    <property type="entry name" value="STAS_2"/>
    <property type="match status" value="1"/>
</dbReference>
<dbReference type="EMBL" id="VTOU01000003">
    <property type="protein sequence ID" value="TZG26203.1"/>
    <property type="molecule type" value="Genomic_DNA"/>
</dbReference>
<dbReference type="InterPro" id="IPR036513">
    <property type="entry name" value="STAS_dom_sf"/>
</dbReference>
<accession>A0A5D9C417</accession>
<protein>
    <submittedName>
        <fullName evidence="2">STAS domain-containing protein</fullName>
    </submittedName>
</protein>
<dbReference type="SUPFAM" id="SSF52091">
    <property type="entry name" value="SpoIIaa-like"/>
    <property type="match status" value="1"/>
</dbReference>
<dbReference type="AlphaFoldDB" id="A0A5D9C417"/>
<keyword evidence="3" id="KW-1185">Reference proteome</keyword>
<feature type="domain" description="MlaB-like STAS" evidence="1">
    <location>
        <begin position="6"/>
        <end position="82"/>
    </location>
</feature>
<organism evidence="2 3">
    <name type="scientific">Sphingomonas montanisoli</name>
    <dbReference type="NCBI Taxonomy" id="2606412"/>
    <lineage>
        <taxon>Bacteria</taxon>
        <taxon>Pseudomonadati</taxon>
        <taxon>Pseudomonadota</taxon>
        <taxon>Alphaproteobacteria</taxon>
        <taxon>Sphingomonadales</taxon>
        <taxon>Sphingomonadaceae</taxon>
        <taxon>Sphingomonas</taxon>
    </lineage>
</organism>
<gene>
    <name evidence="2" type="ORF">FYJ91_14745</name>
</gene>
<evidence type="ECO:0000313" key="2">
    <source>
        <dbReference type="EMBL" id="TZG26203.1"/>
    </source>
</evidence>
<sequence>MTRIILPQTIDRQTVADQIEPLRAAFAGGEPIEIVCDAVEQIGQAGLQLLMSAVRTGRETGVALSLSGAGGAVEAAARLAGMSDMLFMSGDAR</sequence>
<dbReference type="InterPro" id="IPR058548">
    <property type="entry name" value="MlaB-like_STAS"/>
</dbReference>
<proteinExistence type="predicted"/>
<reference evidence="2 3" key="1">
    <citation type="submission" date="2019-08" db="EMBL/GenBank/DDBJ databases">
        <authorList>
            <person name="Wang G."/>
            <person name="Xu Z."/>
        </authorList>
    </citation>
    <scope>NUCLEOTIDE SEQUENCE [LARGE SCALE GENOMIC DNA]</scope>
    <source>
        <strain evidence="2 3">ZX</strain>
    </source>
</reference>
<comment type="caution">
    <text evidence="2">The sequence shown here is derived from an EMBL/GenBank/DDBJ whole genome shotgun (WGS) entry which is preliminary data.</text>
</comment>
<evidence type="ECO:0000313" key="3">
    <source>
        <dbReference type="Proteomes" id="UP000322077"/>
    </source>
</evidence>
<evidence type="ECO:0000259" key="1">
    <source>
        <dbReference type="Pfam" id="PF13466"/>
    </source>
</evidence>